<dbReference type="AlphaFoldDB" id="A0AAD3D6C1"/>
<dbReference type="EMBL" id="BLLK01000062">
    <property type="protein sequence ID" value="GFH58543.1"/>
    <property type="molecule type" value="Genomic_DNA"/>
</dbReference>
<organism evidence="2 3">
    <name type="scientific">Chaetoceros tenuissimus</name>
    <dbReference type="NCBI Taxonomy" id="426638"/>
    <lineage>
        <taxon>Eukaryota</taxon>
        <taxon>Sar</taxon>
        <taxon>Stramenopiles</taxon>
        <taxon>Ochrophyta</taxon>
        <taxon>Bacillariophyta</taxon>
        <taxon>Coscinodiscophyceae</taxon>
        <taxon>Chaetocerotophycidae</taxon>
        <taxon>Chaetocerotales</taxon>
        <taxon>Chaetocerotaceae</taxon>
        <taxon>Chaetoceros</taxon>
    </lineage>
</organism>
<reference evidence="2 3" key="1">
    <citation type="journal article" date="2021" name="Sci. Rep.">
        <title>The genome of the diatom Chaetoceros tenuissimus carries an ancient integrated fragment of an extant virus.</title>
        <authorList>
            <person name="Hongo Y."/>
            <person name="Kimura K."/>
            <person name="Takaki Y."/>
            <person name="Yoshida Y."/>
            <person name="Baba S."/>
            <person name="Kobayashi G."/>
            <person name="Nagasaki K."/>
            <person name="Hano T."/>
            <person name="Tomaru Y."/>
        </authorList>
    </citation>
    <scope>NUCLEOTIDE SEQUENCE [LARGE SCALE GENOMIC DNA]</scope>
    <source>
        <strain evidence="2 3">NIES-3715</strain>
    </source>
</reference>
<evidence type="ECO:0000256" key="1">
    <source>
        <dbReference type="SAM" id="SignalP"/>
    </source>
</evidence>
<accession>A0AAD3D6C1</accession>
<keyword evidence="3" id="KW-1185">Reference proteome</keyword>
<sequence length="76" mass="8539">MKSLLPIVLLLGTLMASNGQRKILPDHKILNDYDLALPFSYVELDSLPKTFSWNNVNGTNFLTRSLNQHLPQVSVS</sequence>
<dbReference type="Proteomes" id="UP001054902">
    <property type="component" value="Unassembled WGS sequence"/>
</dbReference>
<feature type="chain" id="PRO_5042149973" evidence="1">
    <location>
        <begin position="20"/>
        <end position="76"/>
    </location>
</feature>
<gene>
    <name evidence="2" type="ORF">CTEN210_15019</name>
</gene>
<feature type="signal peptide" evidence="1">
    <location>
        <begin position="1"/>
        <end position="19"/>
    </location>
</feature>
<proteinExistence type="predicted"/>
<name>A0AAD3D6C1_9STRA</name>
<evidence type="ECO:0000313" key="2">
    <source>
        <dbReference type="EMBL" id="GFH58543.1"/>
    </source>
</evidence>
<keyword evidence="1" id="KW-0732">Signal</keyword>
<evidence type="ECO:0000313" key="3">
    <source>
        <dbReference type="Proteomes" id="UP001054902"/>
    </source>
</evidence>
<comment type="caution">
    <text evidence="2">The sequence shown here is derived from an EMBL/GenBank/DDBJ whole genome shotgun (WGS) entry which is preliminary data.</text>
</comment>
<protein>
    <submittedName>
        <fullName evidence="2">Peptidase C1A, papain C-terminal</fullName>
    </submittedName>
</protein>